<dbReference type="RefSeq" id="WP_101324656.1">
    <property type="nucleotide sequence ID" value="NZ_NQMM01000028.1"/>
</dbReference>
<comment type="caution">
    <text evidence="1">The sequence shown here is derived from an EMBL/GenBank/DDBJ whole genome shotgun (WGS) entry which is preliminary data.</text>
</comment>
<organism evidence="1 2">
    <name type="scientific">Aeromonas sobria</name>
    <dbReference type="NCBI Taxonomy" id="646"/>
    <lineage>
        <taxon>Bacteria</taxon>
        <taxon>Pseudomonadati</taxon>
        <taxon>Pseudomonadota</taxon>
        <taxon>Gammaproteobacteria</taxon>
        <taxon>Aeromonadales</taxon>
        <taxon>Aeromonadaceae</taxon>
        <taxon>Aeromonas</taxon>
    </lineage>
</organism>
<sequence length="138" mass="14895">MSKGHGADLIYWSTHQGRNDPAEAIATLREGRVIPIDHKLIAIMKAGAGVKLGRNQNGLLVLDVGFLGDTLQGAVTLPQLEEATQAPQKAQGAILENPTQQTAQISWGALTQLERLHELSKIKPVPPQRMAAYLEACK</sequence>
<reference evidence="1 2" key="1">
    <citation type="journal article" date="2017" name="Front. Microbiol.">
        <title>Strong Genomic and Phenotypic Heterogeneity in the Aeromonas sobria Species Complex.</title>
        <authorList>
            <person name="Gauthier J."/>
            <person name="Vincent A.T."/>
            <person name="Charette S.J."/>
            <person name="Derome N."/>
        </authorList>
    </citation>
    <scope>NUCLEOTIDE SEQUENCE [LARGE SCALE GENOMIC DNA]</scope>
    <source>
        <strain evidence="1 2">TM18</strain>
    </source>
</reference>
<dbReference type="EMBL" id="NQMM01000028">
    <property type="protein sequence ID" value="PKQ78363.1"/>
    <property type="molecule type" value="Genomic_DNA"/>
</dbReference>
<dbReference type="Proteomes" id="UP000233467">
    <property type="component" value="Unassembled WGS sequence"/>
</dbReference>
<dbReference type="AlphaFoldDB" id="A0A2N3IZA6"/>
<name>A0A2N3IZA6_AERSO</name>
<gene>
    <name evidence="1" type="ORF">CJP16_10560</name>
</gene>
<evidence type="ECO:0000313" key="2">
    <source>
        <dbReference type="Proteomes" id="UP000233467"/>
    </source>
</evidence>
<accession>A0A2N3IZA6</accession>
<protein>
    <submittedName>
        <fullName evidence="1">Uncharacterized protein</fullName>
    </submittedName>
</protein>
<proteinExistence type="predicted"/>
<evidence type="ECO:0000313" key="1">
    <source>
        <dbReference type="EMBL" id="PKQ78363.1"/>
    </source>
</evidence>
<keyword evidence="2" id="KW-1185">Reference proteome</keyword>